<dbReference type="OrthoDB" id="5178145at2"/>
<evidence type="ECO:0000256" key="6">
    <source>
        <dbReference type="ARBA" id="ARBA00023054"/>
    </source>
</evidence>
<accession>A0A1B2HP83</accession>
<dbReference type="GO" id="GO:0005737">
    <property type="term" value="C:cytoplasm"/>
    <property type="evidence" value="ECO:0007669"/>
    <property type="project" value="UniProtKB-SubCell"/>
</dbReference>
<dbReference type="EMBL" id="CP016793">
    <property type="protein sequence ID" value="ANZ39501.1"/>
    <property type="molecule type" value="Genomic_DNA"/>
</dbReference>
<dbReference type="NCBIfam" id="TIGR03544">
    <property type="entry name" value="DivI1A_domain"/>
    <property type="match status" value="1"/>
</dbReference>
<sequence length="186" mass="21083">MTVESRVDLVPLRTWFGLRWRGYDRDEVDDYVAELESELRLVTADRDASEARADALASRLMSVQEENDALRDGLHRICLTPIDPKGLPERLARMVALAEEERREVIRDAQLKALMIVGEAEARARALDEGAAAKREEVREDFRLAMSARRAEAMRALAELRNVALDEAERIIAEAKVRRAGIEQDT</sequence>
<keyword evidence="6 9" id="KW-0175">Coiled coil</keyword>
<comment type="similarity">
    <text evidence="2">Belongs to the DivIVA family.</text>
</comment>
<evidence type="ECO:0000256" key="7">
    <source>
        <dbReference type="ARBA" id="ARBA00023306"/>
    </source>
</evidence>
<dbReference type="PANTHER" id="PTHR35794:SF2">
    <property type="entry name" value="CELL DIVISION PROTEIN DIVIVA"/>
    <property type="match status" value="1"/>
</dbReference>
<evidence type="ECO:0000256" key="8">
    <source>
        <dbReference type="ARBA" id="ARBA00031737"/>
    </source>
</evidence>
<evidence type="ECO:0000256" key="2">
    <source>
        <dbReference type="ARBA" id="ARBA00009008"/>
    </source>
</evidence>
<dbReference type="InterPro" id="IPR019933">
    <property type="entry name" value="DivIVA_domain"/>
</dbReference>
<evidence type="ECO:0000256" key="3">
    <source>
        <dbReference type="ARBA" id="ARBA00018787"/>
    </source>
</evidence>
<dbReference type="GO" id="GO:0051301">
    <property type="term" value="P:cell division"/>
    <property type="evidence" value="ECO:0007669"/>
    <property type="project" value="UniProtKB-KW"/>
</dbReference>
<keyword evidence="11" id="KW-1185">Reference proteome</keyword>
<evidence type="ECO:0000313" key="10">
    <source>
        <dbReference type="EMBL" id="ANZ39501.1"/>
    </source>
</evidence>
<evidence type="ECO:0000256" key="4">
    <source>
        <dbReference type="ARBA" id="ARBA00022490"/>
    </source>
</evidence>
<dbReference type="PANTHER" id="PTHR35794">
    <property type="entry name" value="CELL DIVISION PROTEIN DIVIVA"/>
    <property type="match status" value="1"/>
</dbReference>
<dbReference type="AlphaFoldDB" id="A0A1B2HP83"/>
<evidence type="ECO:0000256" key="9">
    <source>
        <dbReference type="SAM" id="Coils"/>
    </source>
</evidence>
<name>A0A1B2HP83_9PSEU</name>
<dbReference type="STRING" id="1586287.BBK82_29085"/>
<comment type="subcellular location">
    <subcellularLocation>
        <location evidence="1">Cytoplasm</location>
    </subcellularLocation>
</comment>
<dbReference type="InterPro" id="IPR007793">
    <property type="entry name" value="DivIVA_fam"/>
</dbReference>
<keyword evidence="5" id="KW-0132">Cell division</keyword>
<proteinExistence type="inferred from homology"/>
<keyword evidence="7" id="KW-0131">Cell cycle</keyword>
<feature type="coiled-coil region" evidence="9">
    <location>
        <begin position="32"/>
        <end position="66"/>
    </location>
</feature>
<organism evidence="10 11">
    <name type="scientific">Lentzea guizhouensis</name>
    <dbReference type="NCBI Taxonomy" id="1586287"/>
    <lineage>
        <taxon>Bacteria</taxon>
        <taxon>Bacillati</taxon>
        <taxon>Actinomycetota</taxon>
        <taxon>Actinomycetes</taxon>
        <taxon>Pseudonocardiales</taxon>
        <taxon>Pseudonocardiaceae</taxon>
        <taxon>Lentzea</taxon>
    </lineage>
</organism>
<dbReference type="RefSeq" id="WP_065917842.1">
    <property type="nucleotide sequence ID" value="NZ_CP016793.1"/>
</dbReference>
<keyword evidence="4" id="KW-0963">Cytoplasm</keyword>
<dbReference type="Proteomes" id="UP000093053">
    <property type="component" value="Chromosome"/>
</dbReference>
<gene>
    <name evidence="10" type="ORF">BBK82_29085</name>
</gene>
<evidence type="ECO:0000256" key="5">
    <source>
        <dbReference type="ARBA" id="ARBA00022618"/>
    </source>
</evidence>
<reference evidence="10 11" key="1">
    <citation type="submission" date="2016-07" db="EMBL/GenBank/DDBJ databases">
        <title>Complete genome sequence of the Lentzea guizhouensis DHS C013.</title>
        <authorList>
            <person name="Cao C."/>
        </authorList>
    </citation>
    <scope>NUCLEOTIDE SEQUENCE [LARGE SCALE GENOMIC DNA]</scope>
    <source>
        <strain evidence="10 11">DHS C013</strain>
    </source>
</reference>
<evidence type="ECO:0000313" key="11">
    <source>
        <dbReference type="Proteomes" id="UP000093053"/>
    </source>
</evidence>
<protein>
    <recommendedName>
        <fullName evidence="3">Cell wall synthesis protein Wag31</fullName>
    </recommendedName>
    <alternativeName>
        <fullName evidence="8">Antigen 84</fullName>
    </alternativeName>
</protein>
<dbReference type="KEGG" id="led:BBK82_29085"/>
<evidence type="ECO:0000256" key="1">
    <source>
        <dbReference type="ARBA" id="ARBA00004496"/>
    </source>
</evidence>